<sequence length="132" mass="14919">MALKSQASHAIVPAQGRAAYNDIIIQPKEIDENDQEQFSGFIFMCNGRTKPQCYMYRVFGLPAGQLDVVEKIKPGMMLFLFDFELKLLYGIYEAASVGTLHLEQTAFNGRFPAQASNIPLFNLDRYTIESPF</sequence>
<organism evidence="1 2">
    <name type="scientific">Hibiscus sabdariffa</name>
    <name type="common">roselle</name>
    <dbReference type="NCBI Taxonomy" id="183260"/>
    <lineage>
        <taxon>Eukaryota</taxon>
        <taxon>Viridiplantae</taxon>
        <taxon>Streptophyta</taxon>
        <taxon>Embryophyta</taxon>
        <taxon>Tracheophyta</taxon>
        <taxon>Spermatophyta</taxon>
        <taxon>Magnoliopsida</taxon>
        <taxon>eudicotyledons</taxon>
        <taxon>Gunneridae</taxon>
        <taxon>Pentapetalae</taxon>
        <taxon>rosids</taxon>
        <taxon>malvids</taxon>
        <taxon>Malvales</taxon>
        <taxon>Malvaceae</taxon>
        <taxon>Malvoideae</taxon>
        <taxon>Hibiscus</taxon>
    </lineage>
</organism>
<dbReference type="Proteomes" id="UP001396334">
    <property type="component" value="Unassembled WGS sequence"/>
</dbReference>
<dbReference type="PROSITE" id="PS51222">
    <property type="entry name" value="DCD"/>
    <property type="match status" value="1"/>
</dbReference>
<dbReference type="Pfam" id="PF10539">
    <property type="entry name" value="Dev_Cell_Death"/>
    <property type="match status" value="1"/>
</dbReference>
<dbReference type="InterPro" id="IPR013989">
    <property type="entry name" value="Dev_and_cell_death_domain"/>
</dbReference>
<proteinExistence type="predicted"/>
<accession>A0ABR2A7C8</accession>
<gene>
    <name evidence="1" type="ORF">V6N11_019469</name>
</gene>
<evidence type="ECO:0000313" key="2">
    <source>
        <dbReference type="Proteomes" id="UP001396334"/>
    </source>
</evidence>
<evidence type="ECO:0000313" key="1">
    <source>
        <dbReference type="EMBL" id="KAK8488934.1"/>
    </source>
</evidence>
<comment type="caution">
    <text evidence="1">The sequence shown here is derived from an EMBL/GenBank/DDBJ whole genome shotgun (WGS) entry which is preliminary data.</text>
</comment>
<dbReference type="PANTHER" id="PTHR46444:SF19">
    <property type="entry name" value="OS02G0745600 PROTEIN"/>
    <property type="match status" value="1"/>
</dbReference>
<name>A0ABR2A7C8_9ROSI</name>
<dbReference type="EMBL" id="JBBPBN010000332">
    <property type="protein sequence ID" value="KAK8488934.1"/>
    <property type="molecule type" value="Genomic_DNA"/>
</dbReference>
<protein>
    <submittedName>
        <fullName evidence="1">Uncharacterized protein</fullName>
    </submittedName>
</protein>
<reference evidence="1 2" key="1">
    <citation type="journal article" date="2024" name="G3 (Bethesda)">
        <title>Genome assembly of Hibiscus sabdariffa L. provides insights into metabolisms of medicinal natural products.</title>
        <authorList>
            <person name="Kim T."/>
        </authorList>
    </citation>
    <scope>NUCLEOTIDE SEQUENCE [LARGE SCALE GENOMIC DNA]</scope>
    <source>
        <strain evidence="1">TK-2024</strain>
        <tissue evidence="1">Old leaves</tissue>
    </source>
</reference>
<dbReference type="SMART" id="SM00767">
    <property type="entry name" value="DCD"/>
    <property type="match status" value="1"/>
</dbReference>
<dbReference type="PANTHER" id="PTHR46444">
    <property type="entry name" value="DCD (DEVELOPMENT AND CELL DEATH) DOMAIN PROTEIN-RELATED"/>
    <property type="match status" value="1"/>
</dbReference>
<keyword evidence="2" id="KW-1185">Reference proteome</keyword>